<evidence type="ECO:0000313" key="4">
    <source>
        <dbReference type="Proteomes" id="UP000217199"/>
    </source>
</evidence>
<keyword evidence="4" id="KW-1185">Reference proteome</keyword>
<dbReference type="Gene3D" id="3.40.1350.10">
    <property type="match status" value="1"/>
</dbReference>
<organism evidence="3 4">
    <name type="scientific">Pyrrhoderma noxium</name>
    <dbReference type="NCBI Taxonomy" id="2282107"/>
    <lineage>
        <taxon>Eukaryota</taxon>
        <taxon>Fungi</taxon>
        <taxon>Dikarya</taxon>
        <taxon>Basidiomycota</taxon>
        <taxon>Agaricomycotina</taxon>
        <taxon>Agaricomycetes</taxon>
        <taxon>Hymenochaetales</taxon>
        <taxon>Hymenochaetaceae</taxon>
        <taxon>Pyrrhoderma</taxon>
    </lineage>
</organism>
<dbReference type="InterPro" id="IPR018828">
    <property type="entry name" value="RRG7"/>
</dbReference>
<evidence type="ECO:0000256" key="1">
    <source>
        <dbReference type="ARBA" id="ARBA00004173"/>
    </source>
</evidence>
<dbReference type="GO" id="GO:0005739">
    <property type="term" value="C:mitochondrion"/>
    <property type="evidence" value="ECO:0007669"/>
    <property type="project" value="UniProtKB-SubCell"/>
</dbReference>
<dbReference type="GO" id="GO:0003676">
    <property type="term" value="F:nucleic acid binding"/>
    <property type="evidence" value="ECO:0007669"/>
    <property type="project" value="InterPro"/>
</dbReference>
<dbReference type="PANTHER" id="PTHR28133:SF1">
    <property type="entry name" value="REQUIRED FOR RESPIRATORY GROWTH PROTEIN 7, MITOCHONDRIAL"/>
    <property type="match status" value="1"/>
</dbReference>
<dbReference type="Pfam" id="PF10356">
    <property type="entry name" value="RRG7"/>
    <property type="match status" value="1"/>
</dbReference>
<reference evidence="3 4" key="1">
    <citation type="journal article" date="2017" name="Mol. Ecol.">
        <title>Comparative and population genomic landscape of Phellinus noxius: A hypervariable fungus causing root rot in trees.</title>
        <authorList>
            <person name="Chung C.L."/>
            <person name="Lee T.J."/>
            <person name="Akiba M."/>
            <person name="Lee H.H."/>
            <person name="Kuo T.H."/>
            <person name="Liu D."/>
            <person name="Ke H.M."/>
            <person name="Yokoi T."/>
            <person name="Roa M.B."/>
            <person name="Lu M.J."/>
            <person name="Chang Y.Y."/>
            <person name="Ann P.J."/>
            <person name="Tsai J.N."/>
            <person name="Chen C.Y."/>
            <person name="Tzean S.S."/>
            <person name="Ota Y."/>
            <person name="Hattori T."/>
            <person name="Sahashi N."/>
            <person name="Liou R.F."/>
            <person name="Kikuchi T."/>
            <person name="Tsai I.J."/>
        </authorList>
    </citation>
    <scope>NUCLEOTIDE SEQUENCE [LARGE SCALE GENOMIC DNA]</scope>
    <source>
        <strain evidence="3 4">FFPRI411160</strain>
    </source>
</reference>
<accession>A0A286U7V2</accession>
<name>A0A286U7V2_9AGAM</name>
<evidence type="ECO:0000313" key="3">
    <source>
        <dbReference type="EMBL" id="PAV15645.1"/>
    </source>
</evidence>
<dbReference type="EMBL" id="NBII01000009">
    <property type="protein sequence ID" value="PAV15645.1"/>
    <property type="molecule type" value="Genomic_DNA"/>
</dbReference>
<keyword evidence="2" id="KW-0496">Mitochondrion</keyword>
<proteinExistence type="predicted"/>
<dbReference type="InParanoid" id="A0A286U7V2"/>
<protein>
    <submittedName>
        <fullName evidence="3">Uncharacterized protein</fullName>
    </submittedName>
</protein>
<gene>
    <name evidence="3" type="ORF">PNOK_0850300</name>
</gene>
<evidence type="ECO:0000256" key="2">
    <source>
        <dbReference type="ARBA" id="ARBA00023128"/>
    </source>
</evidence>
<comment type="caution">
    <text evidence="3">The sequence shown here is derived from an EMBL/GenBank/DDBJ whole genome shotgun (WGS) entry which is preliminary data.</text>
</comment>
<dbReference type="Proteomes" id="UP000217199">
    <property type="component" value="Unassembled WGS sequence"/>
</dbReference>
<dbReference type="AlphaFoldDB" id="A0A286U7V2"/>
<sequence>MSTGLLKSKLSTVQRGTLFENHAIRLLENLSMSLDRVGGSGDGGVDLIGWWWLPTASEKKGKGRSKESITPALVRDNTNMERKRIRIIAQCKAETKKLGPNYVRELEGVLHRLHAHSPTNEKGVSDPLFAALLVSQSPFTKATLLHANSSPLPLFLLHAPAPDLMPESNQQAGSDFGFGSAVWNPALGKKKGLLGGEFDLRWDYDPSKSSDTQGINCTRSGSVHVVSDIQPLIELGLI</sequence>
<comment type="subcellular location">
    <subcellularLocation>
        <location evidence="1">Mitochondrion</location>
    </subcellularLocation>
</comment>
<dbReference type="OrthoDB" id="20734at2759"/>
<dbReference type="InterPro" id="IPR011856">
    <property type="entry name" value="tRNA_endonuc-like_dom_sf"/>
</dbReference>
<dbReference type="PANTHER" id="PTHR28133">
    <property type="entry name" value="REQUIRED FOR RESPIRATORY GROWTH PROTEIN 7, MITOCHONDRIAL"/>
    <property type="match status" value="1"/>
</dbReference>